<organism evidence="2 3">
    <name type="scientific">Gilliamella apicola</name>
    <dbReference type="NCBI Taxonomy" id="1196095"/>
    <lineage>
        <taxon>Bacteria</taxon>
        <taxon>Pseudomonadati</taxon>
        <taxon>Pseudomonadota</taxon>
        <taxon>Gammaproteobacteria</taxon>
        <taxon>Orbales</taxon>
        <taxon>Orbaceae</taxon>
        <taxon>Gilliamella</taxon>
    </lineage>
</organism>
<protein>
    <submittedName>
        <fullName evidence="2">DUF805 domain-containing protein</fullName>
    </submittedName>
</protein>
<dbReference type="Proteomes" id="UP000319483">
    <property type="component" value="Unassembled WGS sequence"/>
</dbReference>
<evidence type="ECO:0000313" key="2">
    <source>
        <dbReference type="EMBL" id="TSJ98133.1"/>
    </source>
</evidence>
<keyword evidence="1" id="KW-0472">Membrane</keyword>
<dbReference type="EMBL" id="VMHM01000012">
    <property type="protein sequence ID" value="TSJ98133.1"/>
    <property type="molecule type" value="Genomic_DNA"/>
</dbReference>
<reference evidence="2 3" key="1">
    <citation type="submission" date="2019-07" db="EMBL/GenBank/DDBJ databases">
        <title>Gilliamella genomes.</title>
        <authorList>
            <person name="Zheng H."/>
        </authorList>
    </citation>
    <scope>NUCLEOTIDE SEQUENCE [LARGE SCALE GENOMIC DNA]</scope>
    <source>
        <strain evidence="2 3">W8127</strain>
    </source>
</reference>
<evidence type="ECO:0000313" key="3">
    <source>
        <dbReference type="Proteomes" id="UP000319483"/>
    </source>
</evidence>
<proteinExistence type="predicted"/>
<gene>
    <name evidence="2" type="ORF">FPQ15_09470</name>
</gene>
<feature type="transmembrane region" description="Helical" evidence="1">
    <location>
        <begin position="23"/>
        <end position="42"/>
    </location>
</feature>
<dbReference type="AlphaFoldDB" id="A0A556SAH7"/>
<comment type="caution">
    <text evidence="2">The sequence shown here is derived from an EMBL/GenBank/DDBJ whole genome shotgun (WGS) entry which is preliminary data.</text>
</comment>
<dbReference type="RefSeq" id="WP_144092358.1">
    <property type="nucleotide sequence ID" value="NZ_VMHM01000012.1"/>
</dbReference>
<keyword evidence="1" id="KW-0812">Transmembrane</keyword>
<feature type="transmembrane region" description="Helical" evidence="1">
    <location>
        <begin position="54"/>
        <end position="75"/>
    </location>
</feature>
<sequence>MSWPKPRVVNPLKPPLKLHRSRWYLFFIVLSFITTILLILIWPNENYGSQWIFWISATIIPTVITGIAVSIRLYIYGLAQEEYEIWQLEQKNIEENWKNWAMKSLVILDSYYVLPNHLTAQDILNDGVNIPTKVNKSLEFGDEFNINIYLEEVFLSLRKLLLDLPEKETINITIYTSFESNVLLEEDINNAYQTAQLPWKYKLTQHISDNVNVEILQEMIDDSQASLQLVIINNTISSSSAFLCAFLATSKQHCQDLGINSAKVEILRPMIATELDNAINQMIDMQQAIKQVKQLWFANMDNKQQTEITTLLSHQKISPTNLVKLERFIGNQNVLSFWLSLAMGCEMVMLTNQNNLMTAYSHNKWLLSILTGSTSGVVNEK</sequence>
<keyword evidence="1" id="KW-1133">Transmembrane helix</keyword>
<name>A0A556SAH7_9GAMM</name>
<evidence type="ECO:0000256" key="1">
    <source>
        <dbReference type="SAM" id="Phobius"/>
    </source>
</evidence>
<accession>A0A556SAH7</accession>